<reference evidence="1" key="1">
    <citation type="submission" date="2021-02" db="EMBL/GenBank/DDBJ databases">
        <authorList>
            <consortium name="DOE Joint Genome Institute"/>
            <person name="Ahrendt S."/>
            <person name="Looney B.P."/>
            <person name="Miyauchi S."/>
            <person name="Morin E."/>
            <person name="Drula E."/>
            <person name="Courty P.E."/>
            <person name="Chicoki N."/>
            <person name="Fauchery L."/>
            <person name="Kohler A."/>
            <person name="Kuo A."/>
            <person name="Labutti K."/>
            <person name="Pangilinan J."/>
            <person name="Lipzen A."/>
            <person name="Riley R."/>
            <person name="Andreopoulos W."/>
            <person name="He G."/>
            <person name="Johnson J."/>
            <person name="Barry K.W."/>
            <person name="Grigoriev I.V."/>
            <person name="Nagy L."/>
            <person name="Hibbett D."/>
            <person name="Henrissat B."/>
            <person name="Matheny P.B."/>
            <person name="Labbe J."/>
            <person name="Martin F."/>
        </authorList>
    </citation>
    <scope>NUCLEOTIDE SEQUENCE</scope>
    <source>
        <strain evidence="1">EC-137</strain>
    </source>
</reference>
<dbReference type="Proteomes" id="UP000814128">
    <property type="component" value="Unassembled WGS sequence"/>
</dbReference>
<sequence length="286" mass="32134">MSPSSSLEKLANYRSRNTRDSRDTFETAFMLYERQGLGRLGDEKWPFLEQLALAAVDVGRTDVARECCEQLAVQFPGSPRLHCLEGILEETVSPGNALQFYQRLLTEDPTNAAAWKRLASVFRRVGQTERAIKELQEYLDTFYTDIDGWLELSDIYATNNRYDFALRSLSHALLLAPQNPFYVLLAAETAYTMDDVTLALKYFLMVVDMMDSTGDKSVKDSEPNSITVRAWYGVQLSARRLREEPKLASQSASETPLAKDIPLLEDLATEMLGKAYATEGAVSATQ</sequence>
<name>A0ACB8QJP4_9AGAM</name>
<organism evidence="1 2">
    <name type="scientific">Vararia minispora EC-137</name>
    <dbReference type="NCBI Taxonomy" id="1314806"/>
    <lineage>
        <taxon>Eukaryota</taxon>
        <taxon>Fungi</taxon>
        <taxon>Dikarya</taxon>
        <taxon>Basidiomycota</taxon>
        <taxon>Agaricomycotina</taxon>
        <taxon>Agaricomycetes</taxon>
        <taxon>Russulales</taxon>
        <taxon>Lachnocladiaceae</taxon>
        <taxon>Vararia</taxon>
    </lineage>
</organism>
<dbReference type="EMBL" id="MU273558">
    <property type="protein sequence ID" value="KAI0032074.1"/>
    <property type="molecule type" value="Genomic_DNA"/>
</dbReference>
<protein>
    <submittedName>
        <fullName evidence="1">TPR-like protein</fullName>
    </submittedName>
</protein>
<evidence type="ECO:0000313" key="2">
    <source>
        <dbReference type="Proteomes" id="UP000814128"/>
    </source>
</evidence>
<keyword evidence="2" id="KW-1185">Reference proteome</keyword>
<comment type="caution">
    <text evidence="1">The sequence shown here is derived from an EMBL/GenBank/DDBJ whole genome shotgun (WGS) entry which is preliminary data.</text>
</comment>
<evidence type="ECO:0000313" key="1">
    <source>
        <dbReference type="EMBL" id="KAI0032074.1"/>
    </source>
</evidence>
<reference evidence="1" key="2">
    <citation type="journal article" date="2022" name="New Phytol.">
        <title>Evolutionary transition to the ectomycorrhizal habit in the genomes of a hyperdiverse lineage of mushroom-forming fungi.</title>
        <authorList>
            <person name="Looney B."/>
            <person name="Miyauchi S."/>
            <person name="Morin E."/>
            <person name="Drula E."/>
            <person name="Courty P.E."/>
            <person name="Kohler A."/>
            <person name="Kuo A."/>
            <person name="LaButti K."/>
            <person name="Pangilinan J."/>
            <person name="Lipzen A."/>
            <person name="Riley R."/>
            <person name="Andreopoulos W."/>
            <person name="He G."/>
            <person name="Johnson J."/>
            <person name="Nolan M."/>
            <person name="Tritt A."/>
            <person name="Barry K.W."/>
            <person name="Grigoriev I.V."/>
            <person name="Nagy L.G."/>
            <person name="Hibbett D."/>
            <person name="Henrissat B."/>
            <person name="Matheny P.B."/>
            <person name="Labbe J."/>
            <person name="Martin F.M."/>
        </authorList>
    </citation>
    <scope>NUCLEOTIDE SEQUENCE</scope>
    <source>
        <strain evidence="1">EC-137</strain>
    </source>
</reference>
<proteinExistence type="predicted"/>
<accession>A0ACB8QJP4</accession>
<gene>
    <name evidence="1" type="ORF">K488DRAFT_50752</name>
</gene>